<evidence type="ECO:0000313" key="2">
    <source>
        <dbReference type="Proteomes" id="UP000029833"/>
    </source>
</evidence>
<reference evidence="1 2" key="1">
    <citation type="submission" date="2013-10" db="EMBL/GenBank/DDBJ databases">
        <authorList>
            <person name="Wang G."/>
            <person name="Zhuang W."/>
        </authorList>
    </citation>
    <scope>NUCLEOTIDE SEQUENCE [LARGE SCALE GENOMIC DNA]</scope>
    <source>
        <strain evidence="1 2">DSM 20118</strain>
    </source>
</reference>
<gene>
    <name evidence="1" type="ORF">Q760_11205</name>
</gene>
<dbReference type="Proteomes" id="UP000029833">
    <property type="component" value="Unassembled WGS sequence"/>
</dbReference>
<organism evidence="1 2">
    <name type="scientific">Cellulomonas cellasea DSM 20118</name>
    <dbReference type="NCBI Taxonomy" id="1408250"/>
    <lineage>
        <taxon>Bacteria</taxon>
        <taxon>Bacillati</taxon>
        <taxon>Actinomycetota</taxon>
        <taxon>Actinomycetes</taxon>
        <taxon>Micrococcales</taxon>
        <taxon>Cellulomonadaceae</taxon>
        <taxon>Cellulomonas</taxon>
    </lineage>
</organism>
<name>A0A0A0B9D4_9CELL</name>
<accession>A0A0A0B9D4</accession>
<keyword evidence="2" id="KW-1185">Reference proteome</keyword>
<proteinExistence type="predicted"/>
<protein>
    <submittedName>
        <fullName evidence="1">Uncharacterized protein</fullName>
    </submittedName>
</protein>
<sequence>MLDLGDVAQWWADLVVDGMVSRAIRRRRRRRVDAAVAAGRAATFPGWVLGSRPCCRPTGGLLVVTHEDQVGHVERAITRG</sequence>
<comment type="caution">
    <text evidence="1">The sequence shown here is derived from an EMBL/GenBank/DDBJ whole genome shotgun (WGS) entry which is preliminary data.</text>
</comment>
<dbReference type="AlphaFoldDB" id="A0A0A0B9D4"/>
<dbReference type="EMBL" id="AXNT01000035">
    <property type="protein sequence ID" value="KGM02777.1"/>
    <property type="molecule type" value="Genomic_DNA"/>
</dbReference>
<dbReference type="STRING" id="1408250.Q760_11205"/>
<evidence type="ECO:0000313" key="1">
    <source>
        <dbReference type="EMBL" id="KGM02777.1"/>
    </source>
</evidence>